<sequence>MDRLLVAVQEHVGIARCLQQAVDHERFVGAQDLRLAFVVGPLREVLGECRRPAVEEAVVEVGEGVAGVEDAVAVLGEPAVAAGLAALDLSDGGRGVGDQCGELREGQVREGPVAAHLGAEEVQRAAGRCEALRALRHVRLQ</sequence>
<evidence type="ECO:0000313" key="1">
    <source>
        <dbReference type="EMBL" id="MBO2436341.1"/>
    </source>
</evidence>
<reference evidence="1 2" key="1">
    <citation type="submission" date="2021-03" db="EMBL/GenBank/DDBJ databases">
        <authorList>
            <person name="Kanchanasin P."/>
            <person name="Saeng-In P."/>
            <person name="Phongsopitanun W."/>
            <person name="Yuki M."/>
            <person name="Kudo T."/>
            <person name="Ohkuma M."/>
            <person name="Tanasupawat S."/>
        </authorList>
    </citation>
    <scope>NUCLEOTIDE SEQUENCE [LARGE SCALE GENOMIC DNA]</scope>
    <source>
        <strain evidence="1 2">L46</strain>
    </source>
</reference>
<keyword evidence="2" id="KW-1185">Reference proteome</keyword>
<proteinExistence type="predicted"/>
<dbReference type="Proteomes" id="UP000666915">
    <property type="component" value="Unassembled WGS sequence"/>
</dbReference>
<gene>
    <name evidence="1" type="ORF">J4557_02305</name>
</gene>
<accession>A0ABS3QR68</accession>
<protein>
    <submittedName>
        <fullName evidence="1">Uncharacterized protein</fullName>
    </submittedName>
</protein>
<evidence type="ECO:0000313" key="2">
    <source>
        <dbReference type="Proteomes" id="UP000666915"/>
    </source>
</evidence>
<dbReference type="EMBL" id="JAGEOK010000001">
    <property type="protein sequence ID" value="MBO2436341.1"/>
    <property type="molecule type" value="Genomic_DNA"/>
</dbReference>
<comment type="caution">
    <text evidence="1">The sequence shown here is derived from an EMBL/GenBank/DDBJ whole genome shotgun (WGS) entry which is preliminary data.</text>
</comment>
<organism evidence="1 2">
    <name type="scientific">Actinomadura nitritigenes</name>
    <dbReference type="NCBI Taxonomy" id="134602"/>
    <lineage>
        <taxon>Bacteria</taxon>
        <taxon>Bacillati</taxon>
        <taxon>Actinomycetota</taxon>
        <taxon>Actinomycetes</taxon>
        <taxon>Streptosporangiales</taxon>
        <taxon>Thermomonosporaceae</taxon>
        <taxon>Actinomadura</taxon>
    </lineage>
</organism>
<name>A0ABS3QR68_9ACTN</name>